<feature type="domain" description="EamA" evidence="2">
    <location>
        <begin position="28"/>
        <end position="114"/>
    </location>
</feature>
<comment type="caution">
    <text evidence="3">The sequence shown here is derived from an EMBL/GenBank/DDBJ whole genome shotgun (WGS) entry which is preliminary data.</text>
</comment>
<dbReference type="AlphaFoldDB" id="A0A0W1AN58"/>
<reference evidence="3 4" key="1">
    <citation type="submission" date="2015-11" db="EMBL/GenBank/DDBJ databases">
        <title>Genomic analysis of 38 Legionella species identifies large and diverse effector repertoires.</title>
        <authorList>
            <person name="Burstein D."/>
            <person name="Amaro F."/>
            <person name="Zusman T."/>
            <person name="Lifshitz Z."/>
            <person name="Cohen O."/>
            <person name="Gilbert J.A."/>
            <person name="Pupko T."/>
            <person name="Shuman H.A."/>
            <person name="Segal G."/>
        </authorList>
    </citation>
    <scope>NUCLEOTIDE SEQUENCE [LARGE SCALE GENOMIC DNA]</scope>
    <source>
        <strain evidence="3 4">ATCC 51914</strain>
    </source>
</reference>
<feature type="transmembrane region" description="Helical" evidence="1">
    <location>
        <begin position="70"/>
        <end position="90"/>
    </location>
</feature>
<dbReference type="SUPFAM" id="SSF103481">
    <property type="entry name" value="Multidrug resistance efflux transporter EmrE"/>
    <property type="match status" value="1"/>
</dbReference>
<proteinExistence type="predicted"/>
<feature type="transmembrane region" description="Helical" evidence="1">
    <location>
        <begin position="96"/>
        <end position="115"/>
    </location>
</feature>
<dbReference type="Gene3D" id="1.10.3730.20">
    <property type="match status" value="1"/>
</dbReference>
<dbReference type="GO" id="GO:0016020">
    <property type="term" value="C:membrane"/>
    <property type="evidence" value="ECO:0007669"/>
    <property type="project" value="InterPro"/>
</dbReference>
<keyword evidence="1" id="KW-1133">Transmembrane helix</keyword>
<dbReference type="OrthoDB" id="5592809at2"/>
<dbReference type="STRING" id="66969.Lwal_0243"/>
<keyword evidence="1" id="KW-0472">Membrane</keyword>
<dbReference type="PATRIC" id="fig|66969.6.peg.267"/>
<gene>
    <name evidence="3" type="ORF">Lwal_0243</name>
</gene>
<protein>
    <submittedName>
        <fullName evidence="3">4-amino-4-deoxy-L-arabinose-phosphoundecaprenol flippase subunit ArnF</fullName>
    </submittedName>
</protein>
<dbReference type="EMBL" id="LNZB01000006">
    <property type="protein sequence ID" value="KTD82765.1"/>
    <property type="molecule type" value="Genomic_DNA"/>
</dbReference>
<dbReference type="InterPro" id="IPR000620">
    <property type="entry name" value="EamA_dom"/>
</dbReference>
<name>A0A0W1AN58_9GAMM</name>
<organism evidence="3 4">
    <name type="scientific">Legionella waltersii</name>
    <dbReference type="NCBI Taxonomy" id="66969"/>
    <lineage>
        <taxon>Bacteria</taxon>
        <taxon>Pseudomonadati</taxon>
        <taxon>Pseudomonadota</taxon>
        <taxon>Gammaproteobacteria</taxon>
        <taxon>Legionellales</taxon>
        <taxon>Legionellaceae</taxon>
        <taxon>Legionella</taxon>
    </lineage>
</organism>
<evidence type="ECO:0000313" key="4">
    <source>
        <dbReference type="Proteomes" id="UP000054729"/>
    </source>
</evidence>
<dbReference type="RefSeq" id="WP_058479113.1">
    <property type="nucleotide sequence ID" value="NZ_CAAAIQ010000003.1"/>
</dbReference>
<evidence type="ECO:0000313" key="3">
    <source>
        <dbReference type="EMBL" id="KTD82765.1"/>
    </source>
</evidence>
<dbReference type="InterPro" id="IPR037185">
    <property type="entry name" value="EmrE-like"/>
</dbReference>
<evidence type="ECO:0000259" key="2">
    <source>
        <dbReference type="Pfam" id="PF00892"/>
    </source>
</evidence>
<dbReference type="Pfam" id="PF00892">
    <property type="entry name" value="EamA"/>
    <property type="match status" value="1"/>
</dbReference>
<dbReference type="Proteomes" id="UP000054729">
    <property type="component" value="Unassembled WGS sequence"/>
</dbReference>
<accession>A0A0W1AN58</accession>
<keyword evidence="4" id="KW-1185">Reference proteome</keyword>
<evidence type="ECO:0000256" key="1">
    <source>
        <dbReference type="SAM" id="Phobius"/>
    </source>
</evidence>
<feature type="transmembrane region" description="Helical" evidence="1">
    <location>
        <begin position="43"/>
        <end position="63"/>
    </location>
</feature>
<sequence length="119" mass="13174">MPIDKIILCLLCAFGSASGQLLMKVSGLAWKRSGNFYDTAVLFTIATSFLVYAITSLGWVYILKNTPLSLAYPFLAMTFILIPIADYYFFNQTFDWKDGVAALFIITGICIISMGRSST</sequence>
<keyword evidence="1" id="KW-0812">Transmembrane</keyword>